<name>A0AAV5M8U5_9ROSI</name>
<keyword evidence="1" id="KW-0812">Transmembrane</keyword>
<keyword evidence="1" id="KW-1133">Transmembrane helix</keyword>
<comment type="caution">
    <text evidence="2">The sequence shown here is derived from an EMBL/GenBank/DDBJ whole genome shotgun (WGS) entry which is preliminary data.</text>
</comment>
<gene>
    <name evidence="2" type="ORF">SLEP1_g52423</name>
</gene>
<keyword evidence="1" id="KW-0472">Membrane</keyword>
<reference evidence="2 3" key="1">
    <citation type="journal article" date="2021" name="Commun. Biol.">
        <title>The genome of Shorea leprosula (Dipterocarpaceae) highlights the ecological relevance of drought in aseasonal tropical rainforests.</title>
        <authorList>
            <person name="Ng K.K.S."/>
            <person name="Kobayashi M.J."/>
            <person name="Fawcett J.A."/>
            <person name="Hatakeyama M."/>
            <person name="Paape T."/>
            <person name="Ng C.H."/>
            <person name="Ang C.C."/>
            <person name="Tnah L.H."/>
            <person name="Lee C.T."/>
            <person name="Nishiyama T."/>
            <person name="Sese J."/>
            <person name="O'Brien M.J."/>
            <person name="Copetti D."/>
            <person name="Mohd Noor M.I."/>
            <person name="Ong R.C."/>
            <person name="Putra M."/>
            <person name="Sireger I.Z."/>
            <person name="Indrioko S."/>
            <person name="Kosugi Y."/>
            <person name="Izuno A."/>
            <person name="Isagi Y."/>
            <person name="Lee S.L."/>
            <person name="Shimizu K.K."/>
        </authorList>
    </citation>
    <scope>NUCLEOTIDE SEQUENCE [LARGE SCALE GENOMIC DNA]</scope>
    <source>
        <strain evidence="2">214</strain>
    </source>
</reference>
<protein>
    <recommendedName>
        <fullName evidence="4">Transmembrane protein</fullName>
    </recommendedName>
</protein>
<dbReference type="Proteomes" id="UP001054252">
    <property type="component" value="Unassembled WGS sequence"/>
</dbReference>
<proteinExistence type="predicted"/>
<evidence type="ECO:0000313" key="3">
    <source>
        <dbReference type="Proteomes" id="UP001054252"/>
    </source>
</evidence>
<organism evidence="2 3">
    <name type="scientific">Rubroshorea leprosula</name>
    <dbReference type="NCBI Taxonomy" id="152421"/>
    <lineage>
        <taxon>Eukaryota</taxon>
        <taxon>Viridiplantae</taxon>
        <taxon>Streptophyta</taxon>
        <taxon>Embryophyta</taxon>
        <taxon>Tracheophyta</taxon>
        <taxon>Spermatophyta</taxon>
        <taxon>Magnoliopsida</taxon>
        <taxon>eudicotyledons</taxon>
        <taxon>Gunneridae</taxon>
        <taxon>Pentapetalae</taxon>
        <taxon>rosids</taxon>
        <taxon>malvids</taxon>
        <taxon>Malvales</taxon>
        <taxon>Dipterocarpaceae</taxon>
        <taxon>Rubroshorea</taxon>
    </lineage>
</organism>
<evidence type="ECO:0000256" key="1">
    <source>
        <dbReference type="SAM" id="Phobius"/>
    </source>
</evidence>
<accession>A0AAV5M8U5</accession>
<evidence type="ECO:0000313" key="2">
    <source>
        <dbReference type="EMBL" id="GKV45318.1"/>
    </source>
</evidence>
<dbReference type="AlphaFoldDB" id="A0AAV5M8U5"/>
<keyword evidence="3" id="KW-1185">Reference proteome</keyword>
<evidence type="ECO:0008006" key="4">
    <source>
        <dbReference type="Google" id="ProtNLM"/>
    </source>
</evidence>
<sequence length="142" mass="16409">MQRRNPKQRFLISSVQIRNHNSSVLHQIFILSPSPRSFSLSIGRSSYFFCSTSDFHLLTEVVLSLDPLRPENFSSPVLFRYRITFRLQLAALLCISLLYLILILLLFFIRFSSFSRSRSLSGSSSTVRPEIFLLRFPSGTEQ</sequence>
<feature type="transmembrane region" description="Helical" evidence="1">
    <location>
        <begin position="85"/>
        <end position="109"/>
    </location>
</feature>
<dbReference type="EMBL" id="BPVZ01000193">
    <property type="protein sequence ID" value="GKV45318.1"/>
    <property type="molecule type" value="Genomic_DNA"/>
</dbReference>